<gene>
    <name evidence="2" type="ORF">E0F26_05280</name>
</gene>
<feature type="transmembrane region" description="Helical" evidence="1">
    <location>
        <begin position="56"/>
        <end position="78"/>
    </location>
</feature>
<feature type="transmembrane region" description="Helical" evidence="1">
    <location>
        <begin position="191"/>
        <end position="209"/>
    </location>
</feature>
<dbReference type="RefSeq" id="WP_279242999.1">
    <property type="nucleotide sequence ID" value="NZ_CP036501.1"/>
</dbReference>
<feature type="transmembrane region" description="Helical" evidence="1">
    <location>
        <begin position="110"/>
        <end position="130"/>
    </location>
</feature>
<accession>A0ABY6Q6E8</accession>
<feature type="transmembrane region" description="Helical" evidence="1">
    <location>
        <begin position="20"/>
        <end position="49"/>
    </location>
</feature>
<sequence length="586" mass="62412">MLVGSVTKFLKGGLSPAHVWVSVSLGFLLGMLPDYGASAGLVAIVFLFASLTRVNTGLFVLSFVVAKTLLLLGLPWLFALGHSALQGVFGTALVKLSQLPLLAWFGFERYATVGALIVGVPLALATAFIVNGGVQKMRNASAGLQANATFDAFAQSFLGRTALTLLLGKSSKEGLGSVLNKSVPLFRVKEGLIGAALIALLALGIWQWAKSDLKSALVPVLERANGATVDIDRLSLNIWTGTLDVTGLEVADPSDLSVNLFSATELRISVSSAALLSKRILVKEVRAQEARSGMPRMSPGQLTGPLIGPVAVTAPTSDEVGSYVKDAEAWLDRLRQVQALLKRWEGVIPEGSESEPAIGSPSYAEWLDEQIAQSGYTGLSFTPIEDSYWSALAEKVSVDSIRIAAFADKDLSVLAENLASNPKQLAVSPRIEMASDDGSIGMLMQLDELSGAGANQLELSFDGLDAKSTLSALKPDIAKRVNGGQIDLSLDGEFRYAGEGELTLDLLATLTDSEFIIKRRKLPVANFMVPVKVRGSFAAPKVRVDNKAMEDQLKGVAEDALKDEAKSRVEDKIKSKLGDRLKGFIR</sequence>
<evidence type="ECO:0000313" key="3">
    <source>
        <dbReference type="Proteomes" id="UP001317963"/>
    </source>
</evidence>
<name>A0ABY6Q6E8_9GAMM</name>
<evidence type="ECO:0008006" key="4">
    <source>
        <dbReference type="Google" id="ProtNLM"/>
    </source>
</evidence>
<keyword evidence="1" id="KW-0812">Transmembrane</keyword>
<evidence type="ECO:0000256" key="1">
    <source>
        <dbReference type="SAM" id="Phobius"/>
    </source>
</evidence>
<proteinExistence type="predicted"/>
<organism evidence="2 3">
    <name type="scientific">Candidatus Paraluminiphilus aquimaris</name>
    <dbReference type="NCBI Taxonomy" id="2518994"/>
    <lineage>
        <taxon>Bacteria</taxon>
        <taxon>Pseudomonadati</taxon>
        <taxon>Pseudomonadota</taxon>
        <taxon>Gammaproteobacteria</taxon>
        <taxon>Cellvibrionales</taxon>
        <taxon>Halieaceae</taxon>
        <taxon>Candidatus Paraluminiphilus</taxon>
    </lineage>
</organism>
<keyword evidence="3" id="KW-1185">Reference proteome</keyword>
<reference evidence="2 3" key="1">
    <citation type="submission" date="2019-02" db="EMBL/GenBank/DDBJ databases">
        <title>Halieaceae_genomes.</title>
        <authorList>
            <person name="Li S.-H."/>
        </authorList>
    </citation>
    <scope>NUCLEOTIDE SEQUENCE [LARGE SCALE GENOMIC DNA]</scope>
    <source>
        <strain evidence="2 3">JH123</strain>
    </source>
</reference>
<keyword evidence="1" id="KW-0472">Membrane</keyword>
<dbReference type="Proteomes" id="UP001317963">
    <property type="component" value="Chromosome"/>
</dbReference>
<evidence type="ECO:0000313" key="2">
    <source>
        <dbReference type="EMBL" id="UZP74189.1"/>
    </source>
</evidence>
<protein>
    <recommendedName>
        <fullName evidence="4">AsmA-like C-terminal domain-containing protein</fullName>
    </recommendedName>
</protein>
<dbReference type="EMBL" id="CP036501">
    <property type="protein sequence ID" value="UZP74189.1"/>
    <property type="molecule type" value="Genomic_DNA"/>
</dbReference>
<keyword evidence="1" id="KW-1133">Transmembrane helix</keyword>